<keyword evidence="2" id="KW-0732">Signal</keyword>
<feature type="region of interest" description="Disordered" evidence="1">
    <location>
        <begin position="534"/>
        <end position="558"/>
    </location>
</feature>
<comment type="caution">
    <text evidence="3">The sequence shown here is derived from an EMBL/GenBank/DDBJ whole genome shotgun (WGS) entry which is preliminary data.</text>
</comment>
<feature type="compositionally biased region" description="Low complexity" evidence="1">
    <location>
        <begin position="483"/>
        <end position="492"/>
    </location>
</feature>
<evidence type="ECO:0000256" key="1">
    <source>
        <dbReference type="SAM" id="MobiDB-lite"/>
    </source>
</evidence>
<dbReference type="EMBL" id="BMAR01000048">
    <property type="protein sequence ID" value="GFR51316.1"/>
    <property type="molecule type" value="Genomic_DNA"/>
</dbReference>
<feature type="region of interest" description="Disordered" evidence="1">
    <location>
        <begin position="353"/>
        <end position="407"/>
    </location>
</feature>
<feature type="signal peptide" evidence="2">
    <location>
        <begin position="1"/>
        <end position="23"/>
    </location>
</feature>
<feature type="compositionally biased region" description="Low complexity" evidence="1">
    <location>
        <begin position="197"/>
        <end position="227"/>
    </location>
</feature>
<dbReference type="AlphaFoldDB" id="A0AAD3E4I8"/>
<dbReference type="SUPFAM" id="SSF52266">
    <property type="entry name" value="SGNH hydrolase"/>
    <property type="match status" value="1"/>
</dbReference>
<keyword evidence="4" id="KW-1185">Reference proteome</keyword>
<feature type="region of interest" description="Disordered" evidence="1">
    <location>
        <begin position="147"/>
        <end position="228"/>
    </location>
</feature>
<feature type="compositionally biased region" description="Polar residues" evidence="1">
    <location>
        <begin position="469"/>
        <end position="479"/>
    </location>
</feature>
<accession>A0AAD3E4I8</accession>
<reference evidence="3 4" key="1">
    <citation type="journal article" date="2021" name="Sci. Rep.">
        <title>Genome sequencing of the multicellular alga Astrephomene provides insights into convergent evolution of germ-soma differentiation.</title>
        <authorList>
            <person name="Yamashita S."/>
            <person name="Yamamoto K."/>
            <person name="Matsuzaki R."/>
            <person name="Suzuki S."/>
            <person name="Yamaguchi H."/>
            <person name="Hirooka S."/>
            <person name="Minakuchi Y."/>
            <person name="Miyagishima S."/>
            <person name="Kawachi M."/>
            <person name="Toyoda A."/>
            <person name="Nozaki H."/>
        </authorList>
    </citation>
    <scope>NUCLEOTIDE SEQUENCE [LARGE SCALE GENOMIC DNA]</scope>
    <source>
        <strain evidence="3 4">NIES-4017</strain>
    </source>
</reference>
<name>A0AAD3E4I8_9CHLO</name>
<feature type="compositionally biased region" description="Basic residues" evidence="1">
    <location>
        <begin position="536"/>
        <end position="545"/>
    </location>
</feature>
<dbReference type="PANTHER" id="PTHR34407:SF1">
    <property type="entry name" value="SGNH HYDROLASE-TYPE ESTERASE DOMAIN-CONTAINING PROTEIN"/>
    <property type="match status" value="1"/>
</dbReference>
<proteinExistence type="predicted"/>
<organism evidence="3 4">
    <name type="scientific">Astrephomene gubernaculifera</name>
    <dbReference type="NCBI Taxonomy" id="47775"/>
    <lineage>
        <taxon>Eukaryota</taxon>
        <taxon>Viridiplantae</taxon>
        <taxon>Chlorophyta</taxon>
        <taxon>core chlorophytes</taxon>
        <taxon>Chlorophyceae</taxon>
        <taxon>CS clade</taxon>
        <taxon>Chlamydomonadales</taxon>
        <taxon>Astrephomenaceae</taxon>
        <taxon>Astrephomene</taxon>
    </lineage>
</organism>
<feature type="chain" id="PRO_5042168499" description="SGNH hydrolase-type esterase domain-containing protein" evidence="2">
    <location>
        <begin position="24"/>
        <end position="797"/>
    </location>
</feature>
<protein>
    <recommendedName>
        <fullName evidence="5">SGNH hydrolase-type esterase domain-containing protein</fullName>
    </recommendedName>
</protein>
<feature type="compositionally biased region" description="Low complexity" evidence="1">
    <location>
        <begin position="172"/>
        <end position="184"/>
    </location>
</feature>
<gene>
    <name evidence="3" type="ORF">Agub_g13681</name>
</gene>
<feature type="compositionally biased region" description="Low complexity" evidence="1">
    <location>
        <begin position="353"/>
        <end position="403"/>
    </location>
</feature>
<evidence type="ECO:0000313" key="3">
    <source>
        <dbReference type="EMBL" id="GFR51316.1"/>
    </source>
</evidence>
<dbReference type="CDD" id="cd00229">
    <property type="entry name" value="SGNH_hydrolase"/>
    <property type="match status" value="1"/>
</dbReference>
<dbReference type="PANTHER" id="PTHR34407">
    <property type="entry name" value="EXPRESSED PROTEIN"/>
    <property type="match status" value="1"/>
</dbReference>
<evidence type="ECO:0000313" key="4">
    <source>
        <dbReference type="Proteomes" id="UP001054857"/>
    </source>
</evidence>
<feature type="compositionally biased region" description="Low complexity" evidence="1">
    <location>
        <begin position="499"/>
        <end position="509"/>
    </location>
</feature>
<sequence>MLPRRVFLAALFTLVVLPSIVLGYKHATQPRTDNLTALEVQYAHIYWKYKVSSRVVRPKGIPKKPQPGRPDLGYAFLTPLPERLAGITYTGHAARLRLVLERARNGEALRVAALGGSITFGQSAGGAHMSYAAMFVDWLNAALPPSRPSDHHHMSQPLEAHADGDADDRDNSTAVSSDTSDSSTQQLVRRRRRMHESASTSTAPPVPAAATGPHSPSPSTSTPAAAVPHHHDPVRHLYFNGAVPGTQSGYMSSCMHHHLPPEVDVVLVEYAVNDSPAPSAMFWDPSRRAFERLLRKLQRLPSQPAVLLVNMFAYTAAHGKYWHSAERDFNELATYYGLPSVSLRAAVLPSALSSSSSSSDTSATPAGGSSASDGSVTDAAGGPSSNSSGSSSTSSSSTTSNSSSGGGGGGGVLLGAVFNGGKHHPGRGGHVVATELLISLALELLHSNSRITADGAADGSLGLSLAPSGDSSSQPSDRTFPNAAGGKSSSSSRGRRRISSSSATGSTTAMPAPADSDTAASIYLDSSVAALGAGKSKSRSKRRSTREKAKAATVPGLTPEAAAGLRAVATRPLPPPLSEGNYEAASSTCYLEHQLRELVEQPVTGWEWTDEGRGKWGWVAMEANQQLRIKVSTQLAGSRTPRAEAASIIVQIAYLQSYVGMGGARLSCEAGCACEALVVDGHSSRQVSVTSMADVKVTQHPNCMLLLNTTGPTKAARTAAAAAAKAAATAAKDDGRSAAGSSSSNSGPGAKFKLLGVVVGEEPGATSGTVTWLRNESHEMAHVIRDMESSDRRESTP</sequence>
<evidence type="ECO:0008006" key="5">
    <source>
        <dbReference type="Google" id="ProtNLM"/>
    </source>
</evidence>
<feature type="region of interest" description="Disordered" evidence="1">
    <location>
        <begin position="464"/>
        <end position="514"/>
    </location>
</feature>
<dbReference type="Proteomes" id="UP001054857">
    <property type="component" value="Unassembled WGS sequence"/>
</dbReference>
<evidence type="ECO:0000256" key="2">
    <source>
        <dbReference type="SAM" id="SignalP"/>
    </source>
</evidence>